<keyword evidence="6" id="KW-0812">Transmembrane</keyword>
<dbReference type="InterPro" id="IPR003661">
    <property type="entry name" value="HisK_dim/P_dom"/>
</dbReference>
<feature type="transmembrane region" description="Helical" evidence="6">
    <location>
        <begin position="87"/>
        <end position="104"/>
    </location>
</feature>
<comment type="catalytic activity">
    <reaction evidence="1">
        <text>ATP + protein L-histidine = ADP + protein N-phospho-L-histidine.</text>
        <dbReference type="EC" id="2.7.13.3"/>
    </reaction>
</comment>
<dbReference type="PANTHER" id="PTHR43047">
    <property type="entry name" value="TWO-COMPONENT HISTIDINE PROTEIN KINASE"/>
    <property type="match status" value="1"/>
</dbReference>
<dbReference type="InterPro" id="IPR036097">
    <property type="entry name" value="HisK_dim/P_sf"/>
</dbReference>
<dbReference type="OrthoDB" id="9810447at2"/>
<dbReference type="InterPro" id="IPR036890">
    <property type="entry name" value="HATPase_C_sf"/>
</dbReference>
<evidence type="ECO:0000256" key="2">
    <source>
        <dbReference type="ARBA" id="ARBA00012438"/>
    </source>
</evidence>
<feature type="domain" description="Histidine kinase" evidence="7">
    <location>
        <begin position="216"/>
        <end position="431"/>
    </location>
</feature>
<dbReference type="CDD" id="cd00082">
    <property type="entry name" value="HisKA"/>
    <property type="match status" value="1"/>
</dbReference>
<dbReference type="GO" id="GO:0009927">
    <property type="term" value="F:histidine phosphotransfer kinase activity"/>
    <property type="evidence" value="ECO:0007669"/>
    <property type="project" value="TreeGrafter"/>
</dbReference>
<protein>
    <recommendedName>
        <fullName evidence="2">histidine kinase</fullName>
        <ecNumber evidence="2">2.7.13.3</ecNumber>
    </recommendedName>
</protein>
<dbReference type="SMART" id="SM00387">
    <property type="entry name" value="HATPase_c"/>
    <property type="match status" value="1"/>
</dbReference>
<dbReference type="InterPro" id="IPR003594">
    <property type="entry name" value="HATPase_dom"/>
</dbReference>
<name>A0A1I2ILK5_9BACT</name>
<evidence type="ECO:0000256" key="3">
    <source>
        <dbReference type="ARBA" id="ARBA00022553"/>
    </source>
</evidence>
<dbReference type="RefSeq" id="WP_143090961.1">
    <property type="nucleotide sequence ID" value="NZ_FONY01000032.1"/>
</dbReference>
<dbReference type="SMART" id="SM00388">
    <property type="entry name" value="HisKA"/>
    <property type="match status" value="1"/>
</dbReference>
<dbReference type="InterPro" id="IPR004358">
    <property type="entry name" value="Sig_transdc_His_kin-like_C"/>
</dbReference>
<feature type="transmembrane region" description="Helical" evidence="6">
    <location>
        <begin position="163"/>
        <end position="182"/>
    </location>
</feature>
<reference evidence="8 9" key="1">
    <citation type="submission" date="2016-10" db="EMBL/GenBank/DDBJ databases">
        <authorList>
            <person name="de Groot N.N."/>
        </authorList>
    </citation>
    <scope>NUCLEOTIDE SEQUENCE [LARGE SCALE GENOMIC DNA]</scope>
    <source>
        <strain>GEY</strain>
        <strain evidence="9">DSM 9560</strain>
    </source>
</reference>
<dbReference type="AlphaFoldDB" id="A0A1I2ILK5"/>
<feature type="transmembrane region" description="Helical" evidence="6">
    <location>
        <begin position="133"/>
        <end position="157"/>
    </location>
</feature>
<feature type="transmembrane region" description="Helical" evidence="6">
    <location>
        <begin position="56"/>
        <end position="75"/>
    </location>
</feature>
<dbReference type="CDD" id="cd00075">
    <property type="entry name" value="HATPase"/>
    <property type="match status" value="1"/>
</dbReference>
<dbReference type="SUPFAM" id="SSF47384">
    <property type="entry name" value="Homodimeric domain of signal transducing histidine kinase"/>
    <property type="match status" value="1"/>
</dbReference>
<dbReference type="Proteomes" id="UP000199513">
    <property type="component" value="Unassembled WGS sequence"/>
</dbReference>
<dbReference type="FunFam" id="3.30.565.10:FF:000006">
    <property type="entry name" value="Sensor histidine kinase WalK"/>
    <property type="match status" value="1"/>
</dbReference>
<evidence type="ECO:0000313" key="9">
    <source>
        <dbReference type="Proteomes" id="UP000199513"/>
    </source>
</evidence>
<accession>A0A1I2ILK5</accession>
<feature type="transmembrane region" description="Helical" evidence="6">
    <location>
        <begin position="110"/>
        <end position="126"/>
    </location>
</feature>
<dbReference type="PANTHER" id="PTHR43047:SF72">
    <property type="entry name" value="OSMOSENSING HISTIDINE PROTEIN KINASE SLN1"/>
    <property type="match status" value="1"/>
</dbReference>
<evidence type="ECO:0000256" key="5">
    <source>
        <dbReference type="ARBA" id="ARBA00022777"/>
    </source>
</evidence>
<keyword evidence="9" id="KW-1185">Reference proteome</keyword>
<sequence length="432" mass="49726">MDLPFKNFIKNITQFSISGHYEDFSLEHRLFNNLCFFSMAACVLTIVSNALVGITWQMHIVVLLLMIFFSYFYYLSRFRKLYKSLTIPYHFLVAIFLSIMWFFNGGIQGPIGYFYFMAIVGAIVFIRSFHVTVVLLLVNFIILVFIDYYFPTLIVAYKDSFSHHLDICVGVCTVSLLISIGIKKLKENYNVEHQKVEQQKQQLSQLNAIQSKLISIISHDVRSPFNSIKGTLNLLKSEALSREEIAMLSERLSQEVDSTINLVNNLLYWSQNQLQGLQANPEKFDIQEAIYENIKLVSPQAQKKNIRIEYPEQLTVEVFADKEMIRTVLRNLLTNAIKFSYENKEVCIKKYIKEKEVVIEVCDTGVGIPQAVKEQLFHLSQYTTLGTSNEKGNGIGLMLCKDFVEKNGGKIWVESEEGKGSRFFFTVPIYIA</sequence>
<feature type="transmembrane region" description="Helical" evidence="6">
    <location>
        <begin position="30"/>
        <end position="50"/>
    </location>
</feature>
<gene>
    <name evidence="8" type="ORF">SAMN04488541_103224</name>
</gene>
<evidence type="ECO:0000256" key="4">
    <source>
        <dbReference type="ARBA" id="ARBA00022679"/>
    </source>
</evidence>
<dbReference type="STRING" id="1003.SAMN04488541_103224"/>
<dbReference type="SUPFAM" id="SSF55874">
    <property type="entry name" value="ATPase domain of HSP90 chaperone/DNA topoisomerase II/histidine kinase"/>
    <property type="match status" value="1"/>
</dbReference>
<dbReference type="EC" id="2.7.13.3" evidence="2"/>
<evidence type="ECO:0000256" key="1">
    <source>
        <dbReference type="ARBA" id="ARBA00000085"/>
    </source>
</evidence>
<keyword evidence="3" id="KW-0597">Phosphoprotein</keyword>
<evidence type="ECO:0000256" key="6">
    <source>
        <dbReference type="SAM" id="Phobius"/>
    </source>
</evidence>
<dbReference type="InterPro" id="IPR005467">
    <property type="entry name" value="His_kinase_dom"/>
</dbReference>
<dbReference type="Gene3D" id="3.30.565.10">
    <property type="entry name" value="Histidine kinase-like ATPase, C-terminal domain"/>
    <property type="match status" value="1"/>
</dbReference>
<keyword evidence="4" id="KW-0808">Transferase</keyword>
<dbReference type="GO" id="GO:0000155">
    <property type="term" value="F:phosphorelay sensor kinase activity"/>
    <property type="evidence" value="ECO:0007669"/>
    <property type="project" value="InterPro"/>
</dbReference>
<evidence type="ECO:0000259" key="7">
    <source>
        <dbReference type="PROSITE" id="PS50109"/>
    </source>
</evidence>
<dbReference type="PROSITE" id="PS50109">
    <property type="entry name" value="HIS_KIN"/>
    <property type="match status" value="1"/>
</dbReference>
<keyword evidence="6" id="KW-0472">Membrane</keyword>
<dbReference type="Pfam" id="PF02518">
    <property type="entry name" value="HATPase_c"/>
    <property type="match status" value="1"/>
</dbReference>
<keyword evidence="5 8" id="KW-0418">Kinase</keyword>
<proteinExistence type="predicted"/>
<dbReference type="EMBL" id="FONY01000032">
    <property type="protein sequence ID" value="SFF41411.1"/>
    <property type="molecule type" value="Genomic_DNA"/>
</dbReference>
<dbReference type="PRINTS" id="PR00344">
    <property type="entry name" value="BCTRLSENSOR"/>
</dbReference>
<evidence type="ECO:0000313" key="8">
    <source>
        <dbReference type="EMBL" id="SFF41411.1"/>
    </source>
</evidence>
<dbReference type="Gene3D" id="1.10.287.130">
    <property type="match status" value="1"/>
</dbReference>
<dbReference type="GO" id="GO:0005886">
    <property type="term" value="C:plasma membrane"/>
    <property type="evidence" value="ECO:0007669"/>
    <property type="project" value="TreeGrafter"/>
</dbReference>
<keyword evidence="6" id="KW-1133">Transmembrane helix</keyword>
<organism evidence="8 9">
    <name type="scientific">Thermoflexibacter ruber</name>
    <dbReference type="NCBI Taxonomy" id="1003"/>
    <lineage>
        <taxon>Bacteria</taxon>
        <taxon>Pseudomonadati</taxon>
        <taxon>Bacteroidota</taxon>
        <taxon>Cytophagia</taxon>
        <taxon>Cytophagales</taxon>
        <taxon>Thermoflexibacteraceae</taxon>
        <taxon>Thermoflexibacter</taxon>
    </lineage>
</organism>
<dbReference type="Pfam" id="PF00512">
    <property type="entry name" value="HisKA"/>
    <property type="match status" value="1"/>
</dbReference>